<evidence type="ECO:0000256" key="1">
    <source>
        <dbReference type="SAM" id="Coils"/>
    </source>
</evidence>
<keyword evidence="1" id="KW-0175">Coiled coil</keyword>
<dbReference type="EMBL" id="MU858076">
    <property type="protein sequence ID" value="KAK4215727.1"/>
    <property type="molecule type" value="Genomic_DNA"/>
</dbReference>
<reference evidence="4" key="2">
    <citation type="submission" date="2023-05" db="EMBL/GenBank/DDBJ databases">
        <authorList>
            <consortium name="Lawrence Berkeley National Laboratory"/>
            <person name="Steindorff A."/>
            <person name="Hensen N."/>
            <person name="Bonometti L."/>
            <person name="Westerberg I."/>
            <person name="Brannstrom I.O."/>
            <person name="Guillou S."/>
            <person name="Cros-Aarteil S."/>
            <person name="Calhoun S."/>
            <person name="Haridas S."/>
            <person name="Kuo A."/>
            <person name="Mondo S."/>
            <person name="Pangilinan J."/>
            <person name="Riley R."/>
            <person name="Labutti K."/>
            <person name="Andreopoulos B."/>
            <person name="Lipzen A."/>
            <person name="Chen C."/>
            <person name="Yanf M."/>
            <person name="Daum C."/>
            <person name="Ng V."/>
            <person name="Clum A."/>
            <person name="Ohm R."/>
            <person name="Martin F."/>
            <person name="Silar P."/>
            <person name="Natvig D."/>
            <person name="Lalanne C."/>
            <person name="Gautier V."/>
            <person name="Ament-Velasquez S.L."/>
            <person name="Kruys A."/>
            <person name="Hutchinson M.I."/>
            <person name="Powell A.J."/>
            <person name="Barry K."/>
            <person name="Miller A.N."/>
            <person name="Grigoriev I.V."/>
            <person name="Debuchy R."/>
            <person name="Gladieux P."/>
            <person name="Thoren M.H."/>
            <person name="Johannesson H."/>
        </authorList>
    </citation>
    <scope>NUCLEOTIDE SEQUENCE</scope>
    <source>
        <strain evidence="4">PSN293</strain>
    </source>
</reference>
<dbReference type="AlphaFoldDB" id="A0AAN6YGH9"/>
<proteinExistence type="predicted"/>
<evidence type="ECO:0000256" key="3">
    <source>
        <dbReference type="SAM" id="SignalP"/>
    </source>
</evidence>
<feature type="coiled-coil region" evidence="1">
    <location>
        <begin position="521"/>
        <end position="579"/>
    </location>
</feature>
<name>A0AAN6YGH9_9PEZI</name>
<evidence type="ECO:0000313" key="4">
    <source>
        <dbReference type="EMBL" id="KAK4215727.1"/>
    </source>
</evidence>
<feature type="signal peptide" evidence="3">
    <location>
        <begin position="1"/>
        <end position="23"/>
    </location>
</feature>
<sequence>MQFTTHASILTVLTTSLIPYSSAKCHESGLDWHNKDAARSMASQACTLLLSGTYGPESTYNGQKAACVNTGDGNKIDFVIRHITDGNRDLAWAECYDGLQKEIGGCDKGGQSDYANWYYKADPNEVEEIAASLSAEQKQQLEEVAVLMLEIFRTLQRMAYLEEEWIQPGPHNDAINAVMPLYQSLDIDPVIIYLYSILPYIDPTAHRRVDFFDGGTFVDFRNESHVRDGRDPFYSYTEEMRVPPWMTPLSQTGNETKMIFYDAKRHRVGIFGGICGGVSHGLSGDLNIDVGRCISETREDGSKRWYRKARDGVEVDIETEEEFCRLENQWYSKQRALWAERAERAGEGEEFENNLEEMMRNESRPAPDVLRDINRWYIELVNAPGAEGTNSGEYWHAEWVVPLYRKHGWPGEDFDREAFLADNVRAHCLDRAKYLAEGPLRQVPNEPASERPLQGALMAKVETAKAAGDIDEEWALRWDMLWHKLHYQNQKDWYERAKETADRLCPNGECIKPSELPLWELREVQTQMYDEQQRLRELQSVGSSVRFFRESTPELEEEIRHHERKVALLEKVIAASEADVARLCPGKTPFPLDIGSASGVRANFERVTNSIEGARKTQTAVREWMGQLPEGAELARDLAKDLLDKCQQNVDKLSEMRDRSKRQLEELEGKSD</sequence>
<accession>A0AAN6YGH9</accession>
<keyword evidence="3" id="KW-0732">Signal</keyword>
<keyword evidence="5" id="KW-1185">Reference proteome</keyword>
<feature type="region of interest" description="Disordered" evidence="2">
    <location>
        <begin position="653"/>
        <end position="672"/>
    </location>
</feature>
<protein>
    <submittedName>
        <fullName evidence="4">Uncharacterized protein</fullName>
    </submittedName>
</protein>
<reference evidence="4" key="1">
    <citation type="journal article" date="2023" name="Mol. Phylogenet. Evol.">
        <title>Genome-scale phylogeny and comparative genomics of the fungal order Sordariales.</title>
        <authorList>
            <person name="Hensen N."/>
            <person name="Bonometti L."/>
            <person name="Westerberg I."/>
            <person name="Brannstrom I.O."/>
            <person name="Guillou S."/>
            <person name="Cros-Aarteil S."/>
            <person name="Calhoun S."/>
            <person name="Haridas S."/>
            <person name="Kuo A."/>
            <person name="Mondo S."/>
            <person name="Pangilinan J."/>
            <person name="Riley R."/>
            <person name="LaButti K."/>
            <person name="Andreopoulos B."/>
            <person name="Lipzen A."/>
            <person name="Chen C."/>
            <person name="Yan M."/>
            <person name="Daum C."/>
            <person name="Ng V."/>
            <person name="Clum A."/>
            <person name="Steindorff A."/>
            <person name="Ohm R.A."/>
            <person name="Martin F."/>
            <person name="Silar P."/>
            <person name="Natvig D.O."/>
            <person name="Lalanne C."/>
            <person name="Gautier V."/>
            <person name="Ament-Velasquez S.L."/>
            <person name="Kruys A."/>
            <person name="Hutchinson M.I."/>
            <person name="Powell A.J."/>
            <person name="Barry K."/>
            <person name="Miller A.N."/>
            <person name="Grigoriev I.V."/>
            <person name="Debuchy R."/>
            <person name="Gladieux P."/>
            <person name="Hiltunen Thoren M."/>
            <person name="Johannesson H."/>
        </authorList>
    </citation>
    <scope>NUCLEOTIDE SEQUENCE</scope>
    <source>
        <strain evidence="4">PSN293</strain>
    </source>
</reference>
<evidence type="ECO:0000313" key="5">
    <source>
        <dbReference type="Proteomes" id="UP001301769"/>
    </source>
</evidence>
<organism evidence="4 5">
    <name type="scientific">Rhypophila decipiens</name>
    <dbReference type="NCBI Taxonomy" id="261697"/>
    <lineage>
        <taxon>Eukaryota</taxon>
        <taxon>Fungi</taxon>
        <taxon>Dikarya</taxon>
        <taxon>Ascomycota</taxon>
        <taxon>Pezizomycotina</taxon>
        <taxon>Sordariomycetes</taxon>
        <taxon>Sordariomycetidae</taxon>
        <taxon>Sordariales</taxon>
        <taxon>Naviculisporaceae</taxon>
        <taxon>Rhypophila</taxon>
    </lineage>
</organism>
<feature type="chain" id="PRO_5042968094" evidence="3">
    <location>
        <begin position="24"/>
        <end position="672"/>
    </location>
</feature>
<dbReference type="Proteomes" id="UP001301769">
    <property type="component" value="Unassembled WGS sequence"/>
</dbReference>
<comment type="caution">
    <text evidence="4">The sequence shown here is derived from an EMBL/GenBank/DDBJ whole genome shotgun (WGS) entry which is preliminary data.</text>
</comment>
<evidence type="ECO:0000256" key="2">
    <source>
        <dbReference type="SAM" id="MobiDB-lite"/>
    </source>
</evidence>
<gene>
    <name evidence="4" type="ORF">QBC37DRAFT_398289</name>
</gene>